<feature type="region of interest" description="Disordered" evidence="1">
    <location>
        <begin position="47"/>
        <end position="75"/>
    </location>
</feature>
<dbReference type="STRING" id="2754.EH55_08605"/>
<name>A0A073J6J8_9BACT</name>
<sequence>MGVSFTYSPDFGVKITVGLPKHVGREAGFEICDAIDALVREQLERKEEGRRAAMASRPEPTEEALPCPAGTEPKPAQTALEYVPFPIEGTVTMKEITAAWKISQATYYRHLDIYPNPLKPEGLAKNATARFDAAAVARAFECGHVERRRREVRV</sequence>
<evidence type="ECO:0000256" key="1">
    <source>
        <dbReference type="SAM" id="MobiDB-lite"/>
    </source>
</evidence>
<proteinExistence type="predicted"/>
<dbReference type="Proteomes" id="UP000027665">
    <property type="component" value="Unassembled WGS sequence"/>
</dbReference>
<organism evidence="2 3">
    <name type="scientific">Synergistes jonesii</name>
    <dbReference type="NCBI Taxonomy" id="2754"/>
    <lineage>
        <taxon>Bacteria</taxon>
        <taxon>Thermotogati</taxon>
        <taxon>Synergistota</taxon>
        <taxon>Synergistia</taxon>
        <taxon>Synergistales</taxon>
        <taxon>Synergistaceae</taxon>
        <taxon>Synergistes</taxon>
    </lineage>
</organism>
<dbReference type="RefSeq" id="WP_037974195.1">
    <property type="nucleotide sequence ID" value="NZ_JMKI01000004.1"/>
</dbReference>
<dbReference type="AlphaFoldDB" id="A0A073J6J8"/>
<evidence type="ECO:0000313" key="3">
    <source>
        <dbReference type="Proteomes" id="UP000027665"/>
    </source>
</evidence>
<dbReference type="OrthoDB" id="9991631at2"/>
<accession>A0A073J6J8</accession>
<protein>
    <submittedName>
        <fullName evidence="2">Uncharacterized protein</fullName>
    </submittedName>
</protein>
<gene>
    <name evidence="2" type="ORF">EH55_08605</name>
</gene>
<keyword evidence="3" id="KW-1185">Reference proteome</keyword>
<evidence type="ECO:0000313" key="2">
    <source>
        <dbReference type="EMBL" id="KEJ93352.1"/>
    </source>
</evidence>
<dbReference type="EMBL" id="JMKI01000004">
    <property type="protein sequence ID" value="KEJ93352.1"/>
    <property type="molecule type" value="Genomic_DNA"/>
</dbReference>
<reference evidence="2 3" key="1">
    <citation type="submission" date="2014-04" db="EMBL/GenBank/DDBJ databases">
        <title>Draft Genome Sequence of Synergistes jonesii.</title>
        <authorList>
            <person name="Coil D.A."/>
            <person name="Eisen J.A."/>
            <person name="Holland-Moritz H.E."/>
        </authorList>
    </citation>
    <scope>NUCLEOTIDE SEQUENCE [LARGE SCALE GENOMIC DNA]</scope>
    <source>
        <strain evidence="2 3">78-1</strain>
    </source>
</reference>
<comment type="caution">
    <text evidence="2">The sequence shown here is derived from an EMBL/GenBank/DDBJ whole genome shotgun (WGS) entry which is preliminary data.</text>
</comment>
<dbReference type="GeneID" id="90982538"/>